<protein>
    <submittedName>
        <fullName evidence="6">LysR transcriptional regulator</fullName>
    </submittedName>
</protein>
<evidence type="ECO:0000313" key="6">
    <source>
        <dbReference type="EMBL" id="KTC68586.1"/>
    </source>
</evidence>
<keyword evidence="4" id="KW-0804">Transcription</keyword>
<dbReference type="InterPro" id="IPR050389">
    <property type="entry name" value="LysR-type_TF"/>
</dbReference>
<dbReference type="PANTHER" id="PTHR30118">
    <property type="entry name" value="HTH-TYPE TRANSCRIPTIONAL REGULATOR LEUO-RELATED"/>
    <property type="match status" value="1"/>
</dbReference>
<dbReference type="PATRIC" id="fig|447.4.peg.3600"/>
<evidence type="ECO:0000256" key="3">
    <source>
        <dbReference type="ARBA" id="ARBA00023125"/>
    </source>
</evidence>
<gene>
    <name evidence="6" type="ORF">Lboz_3369</name>
</gene>
<dbReference type="Pfam" id="PF00126">
    <property type="entry name" value="HTH_1"/>
    <property type="match status" value="1"/>
</dbReference>
<organism evidence="6 7">
    <name type="scientific">Legionella bozemanae</name>
    <name type="common">Fluoribacter bozemanae</name>
    <dbReference type="NCBI Taxonomy" id="447"/>
    <lineage>
        <taxon>Bacteria</taxon>
        <taxon>Pseudomonadati</taxon>
        <taxon>Pseudomonadota</taxon>
        <taxon>Gammaproteobacteria</taxon>
        <taxon>Legionellales</taxon>
        <taxon>Legionellaceae</taxon>
        <taxon>Legionella</taxon>
    </lineage>
</organism>
<reference evidence="6 7" key="1">
    <citation type="submission" date="2015-11" db="EMBL/GenBank/DDBJ databases">
        <title>Genomic analysis of 38 Legionella species identifies large and diverse effector repertoires.</title>
        <authorList>
            <person name="Burstein D."/>
            <person name="Amaro F."/>
            <person name="Zusman T."/>
            <person name="Lifshitz Z."/>
            <person name="Cohen O."/>
            <person name="Gilbert J.A."/>
            <person name="Pupko T."/>
            <person name="Shuman H.A."/>
            <person name="Segal G."/>
        </authorList>
    </citation>
    <scope>NUCLEOTIDE SEQUENCE [LARGE SCALE GENOMIC DNA]</scope>
    <source>
        <strain evidence="6 7">WIGA</strain>
    </source>
</reference>
<dbReference type="AlphaFoldDB" id="A0A0W0RC15"/>
<sequence length="309" mass="35476">MANFKKINLNLLLHLHALLTERKVSAAADKVFISQPAMSSSLKHLREIFKDPLLIFDKGEYFLSPEAEKLLPELELFMLQIQNILTPKEKFDPRKSNRIFKIALPDYIELLLLPSLLTSLEKYPNIVIDITINAMVDKPALFIEKNMDIVIGAIDENTALSQLKVRKLFEEKLVCFASNKNPLIKNPLSLNQYLESRHLTFSFNEKQYSSSAEFLRKKKLTRHDVMYVNNILPAIFAVANTESIISIAPKVLIDIFAKQFDLAQQPLPFDLEPIPIYLITHRKDQSDEGIQWLSALVAENIEKLIFLFP</sequence>
<dbReference type="GO" id="GO:0003700">
    <property type="term" value="F:DNA-binding transcription factor activity"/>
    <property type="evidence" value="ECO:0007669"/>
    <property type="project" value="InterPro"/>
</dbReference>
<dbReference type="Pfam" id="PF03466">
    <property type="entry name" value="LysR_substrate"/>
    <property type="match status" value="1"/>
</dbReference>
<evidence type="ECO:0000313" key="7">
    <source>
        <dbReference type="Proteomes" id="UP000054695"/>
    </source>
</evidence>
<comment type="caution">
    <text evidence="6">The sequence shown here is derived from an EMBL/GenBank/DDBJ whole genome shotgun (WGS) entry which is preliminary data.</text>
</comment>
<dbReference type="NCBIfam" id="NF045905">
    <property type="entry name" value="TransRegLelALeg"/>
    <property type="match status" value="1"/>
</dbReference>
<keyword evidence="3" id="KW-0238">DNA-binding</keyword>
<dbReference type="Proteomes" id="UP000054695">
    <property type="component" value="Unassembled WGS sequence"/>
</dbReference>
<name>A0A0W0RC15_LEGBO</name>
<evidence type="ECO:0000256" key="1">
    <source>
        <dbReference type="ARBA" id="ARBA00009437"/>
    </source>
</evidence>
<dbReference type="InterPro" id="IPR036388">
    <property type="entry name" value="WH-like_DNA-bd_sf"/>
</dbReference>
<feature type="domain" description="HTH lysR-type" evidence="5">
    <location>
        <begin position="7"/>
        <end position="55"/>
    </location>
</feature>
<dbReference type="InterPro" id="IPR036390">
    <property type="entry name" value="WH_DNA-bd_sf"/>
</dbReference>
<dbReference type="InterPro" id="IPR000847">
    <property type="entry name" value="LysR_HTH_N"/>
</dbReference>
<dbReference type="OrthoDB" id="8839911at2"/>
<comment type="similarity">
    <text evidence="1">Belongs to the LysR transcriptional regulatory family.</text>
</comment>
<dbReference type="Gene3D" id="3.40.190.10">
    <property type="entry name" value="Periplasmic binding protein-like II"/>
    <property type="match status" value="2"/>
</dbReference>
<dbReference type="GO" id="GO:0003677">
    <property type="term" value="F:DNA binding"/>
    <property type="evidence" value="ECO:0007669"/>
    <property type="project" value="UniProtKB-KW"/>
</dbReference>
<dbReference type="PROSITE" id="PS50931">
    <property type="entry name" value="HTH_LYSR"/>
    <property type="match status" value="1"/>
</dbReference>
<proteinExistence type="inferred from homology"/>
<evidence type="ECO:0000256" key="2">
    <source>
        <dbReference type="ARBA" id="ARBA00023015"/>
    </source>
</evidence>
<dbReference type="SUPFAM" id="SSF46785">
    <property type="entry name" value="Winged helix' DNA-binding domain"/>
    <property type="match status" value="1"/>
</dbReference>
<dbReference type="InterPro" id="IPR037402">
    <property type="entry name" value="YidZ_PBP2"/>
</dbReference>
<dbReference type="RefSeq" id="WP_058460897.1">
    <property type="nucleotide sequence ID" value="NZ_CAAAIY010000027.1"/>
</dbReference>
<evidence type="ECO:0000256" key="4">
    <source>
        <dbReference type="ARBA" id="ARBA00023163"/>
    </source>
</evidence>
<dbReference type="EMBL" id="LNXU01000052">
    <property type="protein sequence ID" value="KTC68586.1"/>
    <property type="molecule type" value="Genomic_DNA"/>
</dbReference>
<accession>A0A0W0RC15</accession>
<keyword evidence="2" id="KW-0805">Transcription regulation</keyword>
<keyword evidence="7" id="KW-1185">Reference proteome</keyword>
<dbReference type="SUPFAM" id="SSF53850">
    <property type="entry name" value="Periplasmic binding protein-like II"/>
    <property type="match status" value="1"/>
</dbReference>
<dbReference type="CDD" id="cd08417">
    <property type="entry name" value="PBP2_Nitroaromatics_like"/>
    <property type="match status" value="1"/>
</dbReference>
<dbReference type="PANTHER" id="PTHR30118:SF15">
    <property type="entry name" value="TRANSCRIPTIONAL REGULATORY PROTEIN"/>
    <property type="match status" value="1"/>
</dbReference>
<dbReference type="InterPro" id="IPR005119">
    <property type="entry name" value="LysR_subst-bd"/>
</dbReference>
<dbReference type="Gene3D" id="1.10.10.10">
    <property type="entry name" value="Winged helix-like DNA-binding domain superfamily/Winged helix DNA-binding domain"/>
    <property type="match status" value="1"/>
</dbReference>
<evidence type="ECO:0000259" key="5">
    <source>
        <dbReference type="PROSITE" id="PS50931"/>
    </source>
</evidence>